<feature type="transmembrane region" description="Helical" evidence="7">
    <location>
        <begin position="180"/>
        <end position="200"/>
    </location>
</feature>
<dbReference type="SUPFAM" id="SSF144091">
    <property type="entry name" value="Rhomboid-like"/>
    <property type="match status" value="1"/>
</dbReference>
<dbReference type="InterPro" id="IPR035952">
    <property type="entry name" value="Rhomboid-like_sf"/>
</dbReference>
<evidence type="ECO:0000256" key="1">
    <source>
        <dbReference type="ARBA" id="ARBA00004141"/>
    </source>
</evidence>
<dbReference type="PANTHER" id="PTHR43731">
    <property type="entry name" value="RHOMBOID PROTEASE"/>
    <property type="match status" value="1"/>
</dbReference>
<comment type="similarity">
    <text evidence="2">Belongs to the peptidase S54 family.</text>
</comment>
<dbReference type="GO" id="GO:0016020">
    <property type="term" value="C:membrane"/>
    <property type="evidence" value="ECO:0007669"/>
    <property type="project" value="UniProtKB-SubCell"/>
</dbReference>
<sequence>MQQRTSEPALNLAPATARLIFLFVGLHLIRLLLPEGIDQALVETLAVVPALYTEGPFDVSWLWRPFTYVALHGGWLHLLVNCAMLAALGSGVERAIGAKRFLLIFFACGIAGAAAHVAAYPDSADAIIGASGGISGLFAAVVLAMRQRSGQRLLPLAAVWIAVMVVTGALGIGGDGEQNIAWVAHVGGFVAGLGLFGALARSPGSDQRPEQKE</sequence>
<dbReference type="GO" id="GO:0004252">
    <property type="term" value="F:serine-type endopeptidase activity"/>
    <property type="evidence" value="ECO:0007669"/>
    <property type="project" value="InterPro"/>
</dbReference>
<feature type="transmembrane region" description="Helical" evidence="7">
    <location>
        <begin position="66"/>
        <end position="89"/>
    </location>
</feature>
<feature type="transmembrane region" description="Helical" evidence="7">
    <location>
        <begin position="153"/>
        <end position="174"/>
    </location>
</feature>
<dbReference type="PANTHER" id="PTHR43731:SF14">
    <property type="entry name" value="PRESENILIN-ASSOCIATED RHOMBOID-LIKE PROTEIN, MITOCHONDRIAL"/>
    <property type="match status" value="1"/>
</dbReference>
<evidence type="ECO:0000256" key="6">
    <source>
        <dbReference type="ARBA" id="ARBA00023136"/>
    </source>
</evidence>
<dbReference type="RefSeq" id="WP_420243996.1">
    <property type="nucleotide sequence ID" value="NZ_BOPV01000001.1"/>
</dbReference>
<feature type="transmembrane region" description="Helical" evidence="7">
    <location>
        <begin position="126"/>
        <end position="146"/>
    </location>
</feature>
<reference evidence="9" key="1">
    <citation type="submission" date="2021-02" db="EMBL/GenBank/DDBJ databases">
        <title>Genome sequence of Rhodospirillales sp. strain TMPK1 isolated from soil.</title>
        <authorList>
            <person name="Nakai R."/>
            <person name="Kusada H."/>
            <person name="Tamaki H."/>
        </authorList>
    </citation>
    <scope>NUCLEOTIDE SEQUENCE</scope>
    <source>
        <strain evidence="9">TMPK1</strain>
    </source>
</reference>
<name>A0A8S8XDN0_9PROT</name>
<evidence type="ECO:0000256" key="7">
    <source>
        <dbReference type="SAM" id="Phobius"/>
    </source>
</evidence>
<feature type="domain" description="Peptidase S54 rhomboid" evidence="8">
    <location>
        <begin position="62"/>
        <end position="195"/>
    </location>
</feature>
<gene>
    <name evidence="9" type="ORF">TMPK1_30310</name>
</gene>
<proteinExistence type="inferred from homology"/>
<evidence type="ECO:0000313" key="9">
    <source>
        <dbReference type="EMBL" id="GIL40794.1"/>
    </source>
</evidence>
<dbReference type="InterPro" id="IPR050925">
    <property type="entry name" value="Rhomboid_protease_S54"/>
</dbReference>
<evidence type="ECO:0000256" key="3">
    <source>
        <dbReference type="ARBA" id="ARBA00022692"/>
    </source>
</evidence>
<evidence type="ECO:0000313" key="10">
    <source>
        <dbReference type="Proteomes" id="UP000681075"/>
    </source>
</evidence>
<keyword evidence="4" id="KW-0378">Hydrolase</keyword>
<organism evidence="9 10">
    <name type="scientific">Roseiterribacter gracilis</name>
    <dbReference type="NCBI Taxonomy" id="2812848"/>
    <lineage>
        <taxon>Bacteria</taxon>
        <taxon>Pseudomonadati</taxon>
        <taxon>Pseudomonadota</taxon>
        <taxon>Alphaproteobacteria</taxon>
        <taxon>Rhodospirillales</taxon>
        <taxon>Roseiterribacteraceae</taxon>
        <taxon>Roseiterribacter</taxon>
    </lineage>
</organism>
<dbReference type="Gene3D" id="1.20.1540.10">
    <property type="entry name" value="Rhomboid-like"/>
    <property type="match status" value="1"/>
</dbReference>
<comment type="subcellular location">
    <subcellularLocation>
        <location evidence="1">Membrane</location>
        <topology evidence="1">Multi-pass membrane protein</topology>
    </subcellularLocation>
</comment>
<dbReference type="AlphaFoldDB" id="A0A8S8XDN0"/>
<dbReference type="EMBL" id="BOPV01000001">
    <property type="protein sequence ID" value="GIL40794.1"/>
    <property type="molecule type" value="Genomic_DNA"/>
</dbReference>
<protein>
    <recommendedName>
        <fullName evidence="8">Peptidase S54 rhomboid domain-containing protein</fullName>
    </recommendedName>
</protein>
<keyword evidence="6 7" id="KW-0472">Membrane</keyword>
<evidence type="ECO:0000256" key="2">
    <source>
        <dbReference type="ARBA" id="ARBA00009045"/>
    </source>
</evidence>
<keyword evidence="5 7" id="KW-1133">Transmembrane helix</keyword>
<feature type="transmembrane region" description="Helical" evidence="7">
    <location>
        <begin position="12"/>
        <end position="33"/>
    </location>
</feature>
<comment type="caution">
    <text evidence="9">The sequence shown here is derived from an EMBL/GenBank/DDBJ whole genome shotgun (WGS) entry which is preliminary data.</text>
</comment>
<keyword evidence="3 7" id="KW-0812">Transmembrane</keyword>
<evidence type="ECO:0000256" key="4">
    <source>
        <dbReference type="ARBA" id="ARBA00022801"/>
    </source>
</evidence>
<accession>A0A8S8XDN0</accession>
<evidence type="ECO:0000256" key="5">
    <source>
        <dbReference type="ARBA" id="ARBA00022989"/>
    </source>
</evidence>
<dbReference type="InterPro" id="IPR022764">
    <property type="entry name" value="Peptidase_S54_rhomboid_dom"/>
</dbReference>
<keyword evidence="10" id="KW-1185">Reference proteome</keyword>
<dbReference type="Pfam" id="PF01694">
    <property type="entry name" value="Rhomboid"/>
    <property type="match status" value="1"/>
</dbReference>
<feature type="transmembrane region" description="Helical" evidence="7">
    <location>
        <begin position="101"/>
        <end position="120"/>
    </location>
</feature>
<dbReference type="Proteomes" id="UP000681075">
    <property type="component" value="Unassembled WGS sequence"/>
</dbReference>
<evidence type="ECO:0000259" key="8">
    <source>
        <dbReference type="Pfam" id="PF01694"/>
    </source>
</evidence>